<dbReference type="InterPro" id="IPR041497">
    <property type="entry name" value="Thump-like"/>
</dbReference>
<dbReference type="OrthoDB" id="1000417at2"/>
<evidence type="ECO:0000259" key="1">
    <source>
        <dbReference type="Pfam" id="PF18096"/>
    </source>
</evidence>
<dbReference type="Pfam" id="PF03602">
    <property type="entry name" value="Cons_hypoth95"/>
    <property type="match status" value="1"/>
</dbReference>
<reference evidence="3 4" key="1">
    <citation type="submission" date="2016-10" db="EMBL/GenBank/DDBJ databases">
        <authorList>
            <person name="de Groot N.N."/>
        </authorList>
    </citation>
    <scope>NUCLEOTIDE SEQUENCE [LARGE SCALE GENOMIC DNA]</scope>
    <source>
        <strain evidence="3 4">DSM 24015</strain>
    </source>
</reference>
<dbReference type="Proteomes" id="UP000198517">
    <property type="component" value="Unassembled WGS sequence"/>
</dbReference>
<dbReference type="Pfam" id="PF18096">
    <property type="entry name" value="Thump_like"/>
    <property type="match status" value="1"/>
</dbReference>
<dbReference type="EMBL" id="FNAS01000001">
    <property type="protein sequence ID" value="SDD91708.1"/>
    <property type="molecule type" value="Genomic_DNA"/>
</dbReference>
<evidence type="ECO:0000259" key="2">
    <source>
        <dbReference type="Pfam" id="PF22013"/>
    </source>
</evidence>
<proteinExistence type="predicted"/>
<dbReference type="RefSeq" id="WP_092735652.1">
    <property type="nucleotide sequence ID" value="NZ_FNAS01000001.1"/>
</dbReference>
<feature type="domain" description="THUMP-like" evidence="1">
    <location>
        <begin position="337"/>
        <end position="378"/>
    </location>
</feature>
<protein>
    <submittedName>
        <fullName evidence="3">Uncharacterized protein</fullName>
    </submittedName>
</protein>
<evidence type="ECO:0000313" key="4">
    <source>
        <dbReference type="Proteomes" id="UP000198517"/>
    </source>
</evidence>
<sequence length="389" mass="44824">MINHKLTTPEIQDFIAKNLQLSIHDLILKKQIFEGVSNKELAEQIVGRNKAKKKFPFLDKEGILFPPHISLEQASSQTTAEYKAGLMKGKKLLDLTSGLAIDAYFLSNRFEEATLVEQNSSLLELVCHNWNIMNKKAVFINNDLQNILSQISENFDWIYIDPARRDTLNRKKFLLEDLSPNLLEIQDRLLEISENVMVKLSPIIDLKYLTQNLKQLVEIHIIAVRNEVKEVVCILSKKPKNLVFKCVNLESTELVFDFEYSETDDIHSEYSYPEKYLYIPNNAVLKSGAFDLVSNRFNIKKLHPNTHLYTSDMLVENFPGRVLEVNIISNKKEITGQQFNIISKNYPLSPEEIKKKYRIKDGGSDYVIFTQSKDKKIILSNANLAKNKN</sequence>
<dbReference type="AlphaFoldDB" id="A0A1G6YMV0"/>
<accession>A0A1G6YMV0</accession>
<dbReference type="SUPFAM" id="SSF53335">
    <property type="entry name" value="S-adenosyl-L-methionine-dependent methyltransferases"/>
    <property type="match status" value="1"/>
</dbReference>
<gene>
    <name evidence="3" type="ORF">SAMN05421544_101212</name>
</gene>
<dbReference type="InterPro" id="IPR029063">
    <property type="entry name" value="SAM-dependent_MTases_sf"/>
</dbReference>
<name>A0A1G6YMV0_9FLAO</name>
<evidence type="ECO:0000313" key="3">
    <source>
        <dbReference type="EMBL" id="SDD91708.1"/>
    </source>
</evidence>
<feature type="domain" description="PG-1098 ferredoxin-like" evidence="2">
    <location>
        <begin position="276"/>
        <end position="319"/>
    </location>
</feature>
<dbReference type="Gene3D" id="1.10.10.1110">
    <property type="entry name" value="Methyltransferase PG1098, N-terminal domain"/>
    <property type="match status" value="1"/>
</dbReference>
<dbReference type="Gene3D" id="3.40.50.150">
    <property type="entry name" value="Vaccinia Virus protein VP39"/>
    <property type="match status" value="1"/>
</dbReference>
<organism evidence="3 4">
    <name type="scientific">Riemerella columbipharyngis</name>
    <dbReference type="NCBI Taxonomy" id="1071918"/>
    <lineage>
        <taxon>Bacteria</taxon>
        <taxon>Pseudomonadati</taxon>
        <taxon>Bacteroidota</taxon>
        <taxon>Flavobacteriia</taxon>
        <taxon>Flavobacteriales</taxon>
        <taxon>Weeksellaceae</taxon>
        <taxon>Riemerella</taxon>
    </lineage>
</organism>
<keyword evidence="4" id="KW-1185">Reference proteome</keyword>
<dbReference type="Pfam" id="PF22013">
    <property type="entry name" value="PG_1098_Fer"/>
    <property type="match status" value="1"/>
</dbReference>
<dbReference type="STRING" id="1071918.SAMN05421544_101212"/>
<dbReference type="InterPro" id="IPR054168">
    <property type="entry name" value="PG_1098_Fer"/>
</dbReference>